<dbReference type="InterPro" id="IPR009286">
    <property type="entry name" value="Ins_P5_2-kin"/>
</dbReference>
<evidence type="ECO:0000256" key="7">
    <source>
        <dbReference type="ARBA" id="ARBA00022777"/>
    </source>
</evidence>
<evidence type="ECO:0000256" key="2">
    <source>
        <dbReference type="ARBA" id="ARBA00008305"/>
    </source>
</evidence>
<comment type="similarity">
    <text evidence="2">Belongs to the IPK1 type 1 family.</text>
</comment>
<dbReference type="EC" id="2.7.1.158" evidence="3 9"/>
<evidence type="ECO:0000313" key="10">
    <source>
        <dbReference type="EMBL" id="KAK1498395.1"/>
    </source>
</evidence>
<proteinExistence type="inferred from homology"/>
<dbReference type="Proteomes" id="UP001239213">
    <property type="component" value="Unassembled WGS sequence"/>
</dbReference>
<feature type="non-terminal residue" evidence="10">
    <location>
        <position position="1"/>
    </location>
</feature>
<keyword evidence="6 9" id="KW-0547">Nucleotide-binding</keyword>
<dbReference type="PANTHER" id="PTHR14456:SF2">
    <property type="entry name" value="INOSITOL-PENTAKISPHOSPHATE 2-KINASE"/>
    <property type="match status" value="1"/>
</dbReference>
<keyword evidence="11" id="KW-1185">Reference proteome</keyword>
<comment type="function">
    <text evidence="1">Has kinase activity and phosphorylates inositol-1,3,4,5,6-pentakisphosphate (Ins(1,3,4,5,6)P5) to produce 1,2,3,4,5,6-hexakisphosphate (InsP6), also known as phytate.</text>
</comment>
<evidence type="ECO:0000256" key="8">
    <source>
        <dbReference type="ARBA" id="ARBA00022840"/>
    </source>
</evidence>
<organism evidence="10 11">
    <name type="scientific">Colletotrichum cuscutae</name>
    <dbReference type="NCBI Taxonomy" id="1209917"/>
    <lineage>
        <taxon>Eukaryota</taxon>
        <taxon>Fungi</taxon>
        <taxon>Dikarya</taxon>
        <taxon>Ascomycota</taxon>
        <taxon>Pezizomycotina</taxon>
        <taxon>Sordariomycetes</taxon>
        <taxon>Hypocreomycetidae</taxon>
        <taxon>Glomerellales</taxon>
        <taxon>Glomerellaceae</taxon>
        <taxon>Colletotrichum</taxon>
        <taxon>Colletotrichum acutatum species complex</taxon>
    </lineage>
</organism>
<dbReference type="GO" id="GO:0035299">
    <property type="term" value="F:inositol-1,3,4,5,6-pentakisphosphate 2-kinase activity"/>
    <property type="evidence" value="ECO:0007669"/>
    <property type="project" value="UniProtKB-EC"/>
</dbReference>
<reference evidence="10" key="1">
    <citation type="submission" date="2016-11" db="EMBL/GenBank/DDBJ databases">
        <title>The genome sequence of Colletotrichum cuscutae.</title>
        <authorList>
            <person name="Baroncelli R."/>
        </authorList>
    </citation>
    <scope>NUCLEOTIDE SEQUENCE</scope>
    <source>
        <strain evidence="10">IMI 304802</strain>
    </source>
</reference>
<evidence type="ECO:0000256" key="4">
    <source>
        <dbReference type="ARBA" id="ARBA00014846"/>
    </source>
</evidence>
<evidence type="ECO:0000256" key="6">
    <source>
        <dbReference type="ARBA" id="ARBA00022741"/>
    </source>
</evidence>
<dbReference type="EMBL" id="MPDP01000004">
    <property type="protein sequence ID" value="KAK1498395.1"/>
    <property type="molecule type" value="Genomic_DNA"/>
</dbReference>
<evidence type="ECO:0000313" key="11">
    <source>
        <dbReference type="Proteomes" id="UP001239213"/>
    </source>
</evidence>
<keyword evidence="5 9" id="KW-0808">Transferase</keyword>
<keyword evidence="7 9" id="KW-0418">Kinase</keyword>
<protein>
    <recommendedName>
        <fullName evidence="4 9">Inositol-pentakisphosphate 2-kinase</fullName>
        <ecNumber evidence="3 9">2.7.1.158</ecNumber>
    </recommendedName>
</protein>
<sequence>PLAAATSCGRHHRLIRSPCEAIWTPYLPTIRLDPATRYLNSRLSQLANLQPLVRIKESTLVANTRPPISNTQVSLHSAFLVMAKLLIPPTSINTKLSVKAVAEISSKDVPREHSPASGKVFNMGVLVSDENVHVSPWTHAIYVGEGAANVLFIPFLYTKFARQDDKDRTEDDLLTKYLLRVPKQPKGGDKPFYPPEEQWSYFWDTIAPLFTYRADMLTDMKYAFLPKDAMKHMQNVLDALNKAPAGAKKRPAKFENTKIMETDRACLIESMRARSADERVVEFKPKWLAQSPSAPRDANTCRCCALAAKKFKDSKDAGSNPRYYPCPLWLDPERETPKGREDVRQKVISSLFQYSSAGDNKHASILYGLLKKTPILTLLKRHQTQKDPRGPLNANKNDEEFSIAMTLRDCSLYMRYRLEKKGSQEIVVADSFEAKLADLDKKNVSWKFQEWQEKERALIDEGWYTGRGKMVNCALQA</sequence>
<dbReference type="Pfam" id="PF06090">
    <property type="entry name" value="Ins_P5_2-kin"/>
    <property type="match status" value="1"/>
</dbReference>
<evidence type="ECO:0000256" key="9">
    <source>
        <dbReference type="RuleBase" id="RU364126"/>
    </source>
</evidence>
<name>A0AAJ0DPZ7_9PEZI</name>
<dbReference type="PANTHER" id="PTHR14456">
    <property type="entry name" value="INOSITOL POLYPHOSPHATE KINASE 1"/>
    <property type="match status" value="1"/>
</dbReference>
<evidence type="ECO:0000256" key="1">
    <source>
        <dbReference type="ARBA" id="ARBA00003979"/>
    </source>
</evidence>
<dbReference type="GO" id="GO:0005524">
    <property type="term" value="F:ATP binding"/>
    <property type="evidence" value="ECO:0007669"/>
    <property type="project" value="UniProtKB-KW"/>
</dbReference>
<comment type="domain">
    <text evidence="9">The EXKPK motif is conserved in inositol-pentakisphosphate 2-kinases of both family 1 and 2.</text>
</comment>
<dbReference type="GO" id="GO:0032958">
    <property type="term" value="P:inositol phosphate biosynthetic process"/>
    <property type="evidence" value="ECO:0007669"/>
    <property type="project" value="TreeGrafter"/>
</dbReference>
<dbReference type="GO" id="GO:0005634">
    <property type="term" value="C:nucleus"/>
    <property type="evidence" value="ECO:0007669"/>
    <property type="project" value="TreeGrafter"/>
</dbReference>
<comment type="caution">
    <text evidence="10">The sequence shown here is derived from an EMBL/GenBank/DDBJ whole genome shotgun (WGS) entry which is preliminary data.</text>
</comment>
<comment type="catalytic activity">
    <reaction evidence="9">
        <text>1D-myo-inositol 1,3,4,5,6-pentakisphosphate + ATP = 1D-myo-inositol hexakisphosphate + ADP + H(+)</text>
        <dbReference type="Rhea" id="RHEA:20313"/>
        <dbReference type="ChEBI" id="CHEBI:15378"/>
        <dbReference type="ChEBI" id="CHEBI:30616"/>
        <dbReference type="ChEBI" id="CHEBI:57733"/>
        <dbReference type="ChEBI" id="CHEBI:58130"/>
        <dbReference type="ChEBI" id="CHEBI:456216"/>
        <dbReference type="EC" id="2.7.1.158"/>
    </reaction>
</comment>
<keyword evidence="8 9" id="KW-0067">ATP-binding</keyword>
<evidence type="ECO:0000256" key="5">
    <source>
        <dbReference type="ARBA" id="ARBA00022679"/>
    </source>
</evidence>
<accession>A0AAJ0DPZ7</accession>
<evidence type="ECO:0000256" key="3">
    <source>
        <dbReference type="ARBA" id="ARBA00012023"/>
    </source>
</evidence>
<comment type="function">
    <text evidence="9">Phosphorylates Ins(1,3,4,5,6)P5 at position 2 to form Ins(1,2,3,4,5,6)P6 (InsP6 or phytate).</text>
</comment>
<dbReference type="AlphaFoldDB" id="A0AAJ0DPZ7"/>
<gene>
    <name evidence="10" type="ORF">CCUS01_12875</name>
</gene>